<evidence type="ECO:0000313" key="1">
    <source>
        <dbReference type="EMBL" id="HFN01271.1"/>
    </source>
</evidence>
<sequence>MDKTQLNVLDEELKQLALLAQQYPQVSQAKQGALRQLINKILHSGRLCRPQSGQFVGLYEDIYDEAVQDLLLYICKNIEKYNPEKGSVMAWVNVLLDRRFFREAIPKVLGQPKYQRVSISDIEEIRSDEKAPSLTDLLKECIESDPMNLFQKEHIEHYPSANFQALAMARMAGKSWKEIANELGLKVSTVSSFYCRCIAKFSDPLRAYCSEHRV</sequence>
<protein>
    <submittedName>
        <fullName evidence="1">Sigma-70 family RNA polymerase sigma factor</fullName>
    </submittedName>
</protein>
<organism evidence="1">
    <name type="scientific">Oscillatoriales cyanobacterium SpSt-418</name>
    <dbReference type="NCBI Taxonomy" id="2282169"/>
    <lineage>
        <taxon>Bacteria</taxon>
        <taxon>Bacillati</taxon>
        <taxon>Cyanobacteriota</taxon>
        <taxon>Cyanophyceae</taxon>
        <taxon>Oscillatoriophycideae</taxon>
        <taxon>Oscillatoriales</taxon>
    </lineage>
</organism>
<dbReference type="EMBL" id="DSRU01000392">
    <property type="protein sequence ID" value="HFN01271.1"/>
    <property type="molecule type" value="Genomic_DNA"/>
</dbReference>
<dbReference type="InterPro" id="IPR013324">
    <property type="entry name" value="RNA_pol_sigma_r3/r4-like"/>
</dbReference>
<reference evidence="1" key="1">
    <citation type="journal article" date="2020" name="mSystems">
        <title>Genome- and Community-Level Interaction Insights into Carbon Utilization and Element Cycling Functions of Hydrothermarchaeota in Hydrothermal Sediment.</title>
        <authorList>
            <person name="Zhou Z."/>
            <person name="Liu Y."/>
            <person name="Xu W."/>
            <person name="Pan J."/>
            <person name="Luo Z.H."/>
            <person name="Li M."/>
        </authorList>
    </citation>
    <scope>NUCLEOTIDE SEQUENCE [LARGE SCALE GENOMIC DNA]</scope>
    <source>
        <strain evidence="1">SpSt-418</strain>
    </source>
</reference>
<name>A0A7C3KIL5_9CYAN</name>
<gene>
    <name evidence="1" type="ORF">ENR64_26700</name>
</gene>
<dbReference type="InterPro" id="IPR036388">
    <property type="entry name" value="WH-like_DNA-bd_sf"/>
</dbReference>
<dbReference type="Gene3D" id="1.10.10.10">
    <property type="entry name" value="Winged helix-like DNA-binding domain superfamily/Winged helix DNA-binding domain"/>
    <property type="match status" value="1"/>
</dbReference>
<dbReference type="AlphaFoldDB" id="A0A7C3KIL5"/>
<accession>A0A7C3KIL5</accession>
<dbReference type="SUPFAM" id="SSF88659">
    <property type="entry name" value="Sigma3 and sigma4 domains of RNA polymerase sigma factors"/>
    <property type="match status" value="1"/>
</dbReference>
<proteinExistence type="predicted"/>
<comment type="caution">
    <text evidence="1">The sequence shown here is derived from an EMBL/GenBank/DDBJ whole genome shotgun (WGS) entry which is preliminary data.</text>
</comment>